<feature type="domain" description="DNA polymerase III beta sliding clamp N-terminal" evidence="11">
    <location>
        <begin position="1"/>
        <end position="127"/>
    </location>
</feature>
<keyword evidence="5 10" id="KW-0808">Transferase</keyword>
<evidence type="ECO:0000256" key="10">
    <source>
        <dbReference type="PIRNR" id="PIRNR000804"/>
    </source>
</evidence>
<dbReference type="InterPro" id="IPR046938">
    <property type="entry name" value="DNA_clamp_sf"/>
</dbReference>
<evidence type="ECO:0000256" key="9">
    <source>
        <dbReference type="ARBA" id="ARBA00023125"/>
    </source>
</evidence>
<evidence type="ECO:0000256" key="8">
    <source>
        <dbReference type="ARBA" id="ARBA00022932"/>
    </source>
</evidence>
<dbReference type="Gene3D" id="3.70.10.10">
    <property type="match status" value="1"/>
</dbReference>
<keyword evidence="8 10" id="KW-0239">DNA-directed DNA polymerase</keyword>
<keyword evidence="7 10" id="KW-0235">DNA replication</keyword>
<dbReference type="PANTHER" id="PTHR30478">
    <property type="entry name" value="DNA POLYMERASE III SUBUNIT BETA"/>
    <property type="match status" value="1"/>
</dbReference>
<dbReference type="AlphaFoldDB" id="A0A1G8S9V4"/>
<evidence type="ECO:0000313" key="15">
    <source>
        <dbReference type="Proteomes" id="UP000198853"/>
    </source>
</evidence>
<keyword evidence="6 10" id="KW-0548">Nucleotidyltransferase</keyword>
<dbReference type="GO" id="GO:0005737">
    <property type="term" value="C:cytoplasm"/>
    <property type="evidence" value="ECO:0007669"/>
    <property type="project" value="UniProtKB-SubCell"/>
</dbReference>
<dbReference type="GO" id="GO:0009360">
    <property type="term" value="C:DNA polymerase III complex"/>
    <property type="evidence" value="ECO:0007669"/>
    <property type="project" value="InterPro"/>
</dbReference>
<gene>
    <name evidence="14" type="ORF">SAMN04488123_1242</name>
</gene>
<evidence type="ECO:0000259" key="11">
    <source>
        <dbReference type="Pfam" id="PF00712"/>
    </source>
</evidence>
<dbReference type="GO" id="GO:0008408">
    <property type="term" value="F:3'-5' exonuclease activity"/>
    <property type="evidence" value="ECO:0007669"/>
    <property type="project" value="InterPro"/>
</dbReference>
<dbReference type="GO" id="GO:0006271">
    <property type="term" value="P:DNA strand elongation involved in DNA replication"/>
    <property type="evidence" value="ECO:0007669"/>
    <property type="project" value="TreeGrafter"/>
</dbReference>
<dbReference type="SUPFAM" id="SSF55979">
    <property type="entry name" value="DNA clamp"/>
    <property type="match status" value="3"/>
</dbReference>
<evidence type="ECO:0000256" key="2">
    <source>
        <dbReference type="ARBA" id="ARBA00010752"/>
    </source>
</evidence>
<evidence type="ECO:0000256" key="5">
    <source>
        <dbReference type="ARBA" id="ARBA00022679"/>
    </source>
</evidence>
<protein>
    <recommendedName>
        <fullName evidence="3 10">Beta sliding clamp</fullName>
    </recommendedName>
</protein>
<evidence type="ECO:0000259" key="13">
    <source>
        <dbReference type="Pfam" id="PF02768"/>
    </source>
</evidence>
<evidence type="ECO:0000259" key="12">
    <source>
        <dbReference type="Pfam" id="PF02767"/>
    </source>
</evidence>
<organism evidence="14 15">
    <name type="scientific">Natribacillus halophilus</name>
    <dbReference type="NCBI Taxonomy" id="549003"/>
    <lineage>
        <taxon>Bacteria</taxon>
        <taxon>Bacillati</taxon>
        <taxon>Bacillota</taxon>
        <taxon>Bacilli</taxon>
        <taxon>Bacillales</taxon>
        <taxon>Bacillaceae</taxon>
        <taxon>Natribacillus</taxon>
    </lineage>
</organism>
<dbReference type="PIRSF" id="PIRSF000804">
    <property type="entry name" value="DNA_pol_III_b"/>
    <property type="match status" value="1"/>
</dbReference>
<evidence type="ECO:0000256" key="4">
    <source>
        <dbReference type="ARBA" id="ARBA00022490"/>
    </source>
</evidence>
<sequence>MHFTIDTNTFINGVQQANKAVSSRTTIPILTGIKIRATATGITLIGSDSDISIETFIPSSDEEHEYITIHEEGEMVLQAKYFAEIVRKMPGDALTLKKEGQMAASIASDNVVFNLNGYDPDNYPRLPQLQEEQVFQLPQYLLKDIISQTVFAVSSQETRPVLTGVNFTITDKELTATATDSHRLAMRTISVEAEEALDIKNVIIPGKSLVELNRILDDREDMVTIVVTSTQVLFKIDHLLFFSRLLDGKFPLTSHMIPTEGKTTVTLSTKALNRSLERAMLLSREVKNNVVHVKSVGTDQLEISSISAEVGKVKETIEATDLNGEELEIAFNGKNISDALKVIDSETISVLFTGAMSPFVIRPMNEKQMIHLFSPVRTS</sequence>
<evidence type="ECO:0000256" key="1">
    <source>
        <dbReference type="ARBA" id="ARBA00004496"/>
    </source>
</evidence>
<dbReference type="EMBL" id="FNEN01000024">
    <property type="protein sequence ID" value="SDJ25440.1"/>
    <property type="molecule type" value="Genomic_DNA"/>
</dbReference>
<comment type="function">
    <text evidence="10">Confers DNA tethering and processivity to DNA polymerases and other proteins. Acts as a clamp, forming a ring around DNA (a reaction catalyzed by the clamp-loading complex) which diffuses in an ATP-independent manner freely and bidirectionally along dsDNA. Initially characterized for its ability to contact the catalytic subunit of DNA polymerase III (Pol III), a complex, multichain enzyme responsible for most of the replicative synthesis in bacteria; Pol III exhibits 3'-5' exonuclease proofreading activity. The beta chain is required for initiation of replication as well as for processivity of DNA replication.</text>
</comment>
<dbReference type="Pfam" id="PF02767">
    <property type="entry name" value="DNA_pol3_beta_2"/>
    <property type="match status" value="1"/>
</dbReference>
<keyword evidence="4 10" id="KW-0963">Cytoplasm</keyword>
<evidence type="ECO:0000256" key="6">
    <source>
        <dbReference type="ARBA" id="ARBA00022695"/>
    </source>
</evidence>
<dbReference type="InterPro" id="IPR022635">
    <property type="entry name" value="DNA_polIII_beta_C"/>
</dbReference>
<name>A0A1G8S9V4_9BACI</name>
<dbReference type="PANTHER" id="PTHR30478:SF0">
    <property type="entry name" value="BETA SLIDING CLAMP"/>
    <property type="match status" value="1"/>
</dbReference>
<comment type="similarity">
    <text evidence="2 10">Belongs to the beta sliding clamp family.</text>
</comment>
<feature type="domain" description="DNA polymerase III beta sliding clamp C-terminal" evidence="13">
    <location>
        <begin position="256"/>
        <end position="376"/>
    </location>
</feature>
<keyword evidence="9" id="KW-0238">DNA-binding</keyword>
<dbReference type="InterPro" id="IPR022634">
    <property type="entry name" value="DNA_polIII_beta_N"/>
</dbReference>
<dbReference type="Proteomes" id="UP000198853">
    <property type="component" value="Unassembled WGS sequence"/>
</dbReference>
<dbReference type="OrthoDB" id="8421503at2"/>
<keyword evidence="15" id="KW-1185">Reference proteome</keyword>
<evidence type="ECO:0000256" key="7">
    <source>
        <dbReference type="ARBA" id="ARBA00022705"/>
    </source>
</evidence>
<dbReference type="GO" id="GO:0003887">
    <property type="term" value="F:DNA-directed DNA polymerase activity"/>
    <property type="evidence" value="ECO:0007669"/>
    <property type="project" value="UniProtKB-UniRule"/>
</dbReference>
<dbReference type="Pfam" id="PF00712">
    <property type="entry name" value="DNA_pol3_beta"/>
    <property type="match status" value="1"/>
</dbReference>
<dbReference type="Pfam" id="PF02768">
    <property type="entry name" value="DNA_pol3_beta_3"/>
    <property type="match status" value="1"/>
</dbReference>
<dbReference type="RefSeq" id="WP_090399934.1">
    <property type="nucleotide sequence ID" value="NZ_FNEN01000024.1"/>
</dbReference>
<dbReference type="SMART" id="SM00480">
    <property type="entry name" value="POL3Bc"/>
    <property type="match status" value="1"/>
</dbReference>
<dbReference type="InterPro" id="IPR001001">
    <property type="entry name" value="DNA_polIII_beta"/>
</dbReference>
<dbReference type="InterPro" id="IPR022637">
    <property type="entry name" value="DNA_polIII_beta_cen"/>
</dbReference>
<evidence type="ECO:0000256" key="3">
    <source>
        <dbReference type="ARBA" id="ARBA00021035"/>
    </source>
</evidence>
<dbReference type="CDD" id="cd00140">
    <property type="entry name" value="beta_clamp"/>
    <property type="match status" value="1"/>
</dbReference>
<accession>A0A1G8S9V4</accession>
<dbReference type="Gene3D" id="3.10.150.10">
    <property type="entry name" value="DNA Polymerase III, subunit A, domain 2"/>
    <property type="match status" value="1"/>
</dbReference>
<dbReference type="NCBIfam" id="TIGR00663">
    <property type="entry name" value="dnan"/>
    <property type="match status" value="1"/>
</dbReference>
<comment type="subcellular location">
    <subcellularLocation>
        <location evidence="1 10">Cytoplasm</location>
    </subcellularLocation>
</comment>
<reference evidence="14 15" key="1">
    <citation type="submission" date="2016-10" db="EMBL/GenBank/DDBJ databases">
        <authorList>
            <person name="de Groot N.N."/>
        </authorList>
    </citation>
    <scope>NUCLEOTIDE SEQUENCE [LARGE SCALE GENOMIC DNA]</scope>
    <source>
        <strain evidence="14 15">DSM 21771</strain>
    </source>
</reference>
<dbReference type="GO" id="GO:0003677">
    <property type="term" value="F:DNA binding"/>
    <property type="evidence" value="ECO:0007669"/>
    <property type="project" value="UniProtKB-UniRule"/>
</dbReference>
<evidence type="ECO:0000313" key="14">
    <source>
        <dbReference type="EMBL" id="SDJ25440.1"/>
    </source>
</evidence>
<feature type="domain" description="DNA polymerase III beta sliding clamp central" evidence="12">
    <location>
        <begin position="136"/>
        <end position="251"/>
    </location>
</feature>
<proteinExistence type="inferred from homology"/>
<comment type="subunit">
    <text evidence="10">Forms a ring-shaped head-to-tail homodimer around DNA.</text>
</comment>